<gene>
    <name evidence="2" type="ORF">CIPAW_10G151400</name>
    <name evidence="3" type="ORF">CIPAW_10G151900</name>
    <name evidence="4" type="ORF">I3842_10G148400</name>
</gene>
<evidence type="ECO:0000256" key="1">
    <source>
        <dbReference type="SAM" id="Phobius"/>
    </source>
</evidence>
<evidence type="ECO:0000313" key="3">
    <source>
        <dbReference type="EMBL" id="KAG6640140.1"/>
    </source>
</evidence>
<keyword evidence="5" id="KW-1185">Reference proteome</keyword>
<proteinExistence type="predicted"/>
<keyword evidence="1" id="KW-1133">Transmembrane helix</keyword>
<name>A0A8T1PHX8_CARIL</name>
<evidence type="ECO:0000313" key="5">
    <source>
        <dbReference type="Proteomes" id="UP000811609"/>
    </source>
</evidence>
<evidence type="ECO:0000313" key="4">
    <source>
        <dbReference type="EMBL" id="KAG6693102.1"/>
    </source>
</evidence>
<keyword evidence="1" id="KW-0812">Transmembrane</keyword>
<protein>
    <submittedName>
        <fullName evidence="3">Uncharacterized protein</fullName>
    </submittedName>
</protein>
<dbReference type="EMBL" id="CM031834">
    <property type="protein sequence ID" value="KAG6693102.1"/>
    <property type="molecule type" value="Genomic_DNA"/>
</dbReference>
<sequence length="106" mass="9467">MIRDFVSLDVGAHAHDELGVALKSSNGLLLVGMVVMSLSIISMVIFACGNDNNDKGRGGGCGGGGCGSAGGGGGGGGGGYGSGGGGGDGGGCEGGGCGGGGCRGGG</sequence>
<reference evidence="3" key="1">
    <citation type="submission" date="2020-12" db="EMBL/GenBank/DDBJ databases">
        <title>WGS assembly of Carya illinoinensis cv. Pawnee.</title>
        <authorList>
            <person name="Platts A."/>
            <person name="Shu S."/>
            <person name="Wright S."/>
            <person name="Barry K."/>
            <person name="Edger P."/>
            <person name="Pires J.C."/>
            <person name="Schmutz J."/>
        </authorList>
    </citation>
    <scope>NUCLEOTIDE SEQUENCE</scope>
    <source>
        <tissue evidence="3">Leaf</tissue>
    </source>
</reference>
<dbReference type="AlphaFoldDB" id="A0A8T1PHX8"/>
<keyword evidence="1" id="KW-0472">Membrane</keyword>
<accession>A0A8T1PHX8</accession>
<evidence type="ECO:0000313" key="2">
    <source>
        <dbReference type="EMBL" id="KAG6640135.1"/>
    </source>
</evidence>
<organism evidence="3 5">
    <name type="scientific">Carya illinoinensis</name>
    <name type="common">Pecan</name>
    <dbReference type="NCBI Taxonomy" id="32201"/>
    <lineage>
        <taxon>Eukaryota</taxon>
        <taxon>Viridiplantae</taxon>
        <taxon>Streptophyta</taxon>
        <taxon>Embryophyta</taxon>
        <taxon>Tracheophyta</taxon>
        <taxon>Spermatophyta</taxon>
        <taxon>Magnoliopsida</taxon>
        <taxon>eudicotyledons</taxon>
        <taxon>Gunneridae</taxon>
        <taxon>Pentapetalae</taxon>
        <taxon>rosids</taxon>
        <taxon>fabids</taxon>
        <taxon>Fagales</taxon>
        <taxon>Juglandaceae</taxon>
        <taxon>Carya</taxon>
    </lineage>
</organism>
<comment type="caution">
    <text evidence="3">The sequence shown here is derived from an EMBL/GenBank/DDBJ whole genome shotgun (WGS) entry which is preliminary data.</text>
</comment>
<dbReference type="EMBL" id="CM031818">
    <property type="protein sequence ID" value="KAG6640135.1"/>
    <property type="molecule type" value="Genomic_DNA"/>
</dbReference>
<dbReference type="Proteomes" id="UP000811609">
    <property type="component" value="Chromosome 10"/>
</dbReference>
<reference evidence="4" key="2">
    <citation type="submission" date="2021-01" db="EMBL/GenBank/DDBJ databases">
        <authorList>
            <person name="Lovell J.T."/>
            <person name="Bentley N."/>
            <person name="Bhattarai G."/>
            <person name="Jenkins J.W."/>
            <person name="Sreedasyam A."/>
            <person name="Alarcon Y."/>
            <person name="Bock C."/>
            <person name="Boston L."/>
            <person name="Carlson J."/>
            <person name="Cervantes K."/>
            <person name="Clermont K."/>
            <person name="Krom N."/>
            <person name="Kubenka K."/>
            <person name="Mamidi S."/>
            <person name="Mattison C."/>
            <person name="Monteros M."/>
            <person name="Pisani C."/>
            <person name="Plott C."/>
            <person name="Rajasekar S."/>
            <person name="Rhein H.S."/>
            <person name="Rohla C."/>
            <person name="Song M."/>
            <person name="Hilaire R.S."/>
            <person name="Shu S."/>
            <person name="Wells L."/>
            <person name="Wang X."/>
            <person name="Webber J."/>
            <person name="Heerema R.J."/>
            <person name="Klein P."/>
            <person name="Conner P."/>
            <person name="Grauke L."/>
            <person name="Grimwood J."/>
            <person name="Schmutz J."/>
            <person name="Randall J.J."/>
        </authorList>
    </citation>
    <scope>NUCLEOTIDE SEQUENCE</scope>
    <source>
        <tissue evidence="4">Leaf</tissue>
    </source>
</reference>
<dbReference type="Proteomes" id="UP000811246">
    <property type="component" value="Chromosome 10"/>
</dbReference>
<feature type="transmembrane region" description="Helical" evidence="1">
    <location>
        <begin position="28"/>
        <end position="48"/>
    </location>
</feature>
<dbReference type="EMBL" id="CM031818">
    <property type="protein sequence ID" value="KAG6640140.1"/>
    <property type="molecule type" value="Genomic_DNA"/>
</dbReference>